<comment type="subunit">
    <text evidence="8">Homodimer.</text>
</comment>
<keyword evidence="3 8" id="KW-0028">Amino-acid biosynthesis</keyword>
<evidence type="ECO:0000256" key="7">
    <source>
        <dbReference type="ARBA" id="ARBA00049442"/>
    </source>
</evidence>
<organism evidence="12 13">
    <name type="scientific">Maricaulis virginensis</name>
    <dbReference type="NCBI Taxonomy" id="144022"/>
    <lineage>
        <taxon>Bacteria</taxon>
        <taxon>Pseudomonadati</taxon>
        <taxon>Pseudomonadota</taxon>
        <taxon>Alphaproteobacteria</taxon>
        <taxon>Maricaulales</taxon>
        <taxon>Maricaulaceae</taxon>
        <taxon>Maricaulis</taxon>
    </lineage>
</organism>
<comment type="caution">
    <text evidence="8">Lacks conserved residue(s) required for the propagation of feature annotation.</text>
</comment>
<feature type="active site" description="Proton acceptor" evidence="8">
    <location>
        <position position="73"/>
    </location>
</feature>
<feature type="domain" description="SDH C-terminal" evidence="11">
    <location>
        <begin position="245"/>
        <end position="268"/>
    </location>
</feature>
<feature type="binding site" evidence="8">
    <location>
        <position position="252"/>
    </location>
    <ligand>
        <name>shikimate</name>
        <dbReference type="ChEBI" id="CHEBI:36208"/>
    </ligand>
</feature>
<feature type="binding site" evidence="8">
    <location>
        <begin position="157"/>
        <end position="162"/>
    </location>
    <ligand>
        <name>NADP(+)</name>
        <dbReference type="ChEBI" id="CHEBI:58349"/>
    </ligand>
</feature>
<reference evidence="12" key="1">
    <citation type="journal article" date="2014" name="Int. J. Syst. Evol. Microbiol.">
        <title>Complete genome sequence of Corynebacterium casei LMG S-19264T (=DSM 44701T), isolated from a smear-ripened cheese.</title>
        <authorList>
            <consortium name="US DOE Joint Genome Institute (JGI-PGF)"/>
            <person name="Walter F."/>
            <person name="Albersmeier A."/>
            <person name="Kalinowski J."/>
            <person name="Ruckert C."/>
        </authorList>
    </citation>
    <scope>NUCLEOTIDE SEQUENCE</scope>
    <source>
        <strain evidence="12">VKM B-1513</strain>
    </source>
</reference>
<evidence type="ECO:0000256" key="3">
    <source>
        <dbReference type="ARBA" id="ARBA00022605"/>
    </source>
</evidence>
<evidence type="ECO:0000259" key="11">
    <source>
        <dbReference type="Pfam" id="PF18317"/>
    </source>
</evidence>
<dbReference type="SUPFAM" id="SSF51735">
    <property type="entry name" value="NAD(P)-binding Rossmann-fold domains"/>
    <property type="match status" value="1"/>
</dbReference>
<evidence type="ECO:0000259" key="9">
    <source>
        <dbReference type="Pfam" id="PF01488"/>
    </source>
</evidence>
<feature type="binding site" evidence="8">
    <location>
        <position position="69"/>
    </location>
    <ligand>
        <name>shikimate</name>
        <dbReference type="ChEBI" id="CHEBI:36208"/>
    </ligand>
</feature>
<feature type="binding site" evidence="8">
    <location>
        <begin position="22"/>
        <end position="24"/>
    </location>
    <ligand>
        <name>shikimate</name>
        <dbReference type="ChEBI" id="CHEBI:36208"/>
    </ligand>
</feature>
<evidence type="ECO:0000313" key="13">
    <source>
        <dbReference type="Proteomes" id="UP001143486"/>
    </source>
</evidence>
<comment type="function">
    <text evidence="8">Involved in the biosynthesis of the chorismate, which leads to the biosynthesis of aromatic amino acids. Catalyzes the reversible NADPH linked reduction of 3-dehydroshikimate (DHSA) to yield shikimate (SA).</text>
</comment>
<feature type="domain" description="Quinate/shikimate 5-dehydrogenase/glutamyl-tRNA reductase" evidence="9">
    <location>
        <begin position="123"/>
        <end position="197"/>
    </location>
</feature>
<accession>A0A9W6MP78</accession>
<feature type="binding site" evidence="8">
    <location>
        <begin position="133"/>
        <end position="137"/>
    </location>
    <ligand>
        <name>NADP(+)</name>
        <dbReference type="ChEBI" id="CHEBI:58349"/>
    </ligand>
</feature>
<reference evidence="12" key="2">
    <citation type="submission" date="2023-01" db="EMBL/GenBank/DDBJ databases">
        <authorList>
            <person name="Sun Q."/>
            <person name="Evtushenko L."/>
        </authorList>
    </citation>
    <scope>NUCLEOTIDE SEQUENCE</scope>
    <source>
        <strain evidence="12">VKM B-1513</strain>
    </source>
</reference>
<dbReference type="GO" id="GO:0009423">
    <property type="term" value="P:chorismate biosynthetic process"/>
    <property type="evidence" value="ECO:0007669"/>
    <property type="project" value="UniProtKB-UniRule"/>
</dbReference>
<evidence type="ECO:0000256" key="8">
    <source>
        <dbReference type="HAMAP-Rule" id="MF_00222"/>
    </source>
</evidence>
<dbReference type="Pfam" id="PF08501">
    <property type="entry name" value="Shikimate_dh_N"/>
    <property type="match status" value="1"/>
</dbReference>
<feature type="domain" description="Shikimate dehydrogenase substrate binding N-terminal" evidence="10">
    <location>
        <begin position="14"/>
        <end position="95"/>
    </location>
</feature>
<evidence type="ECO:0000256" key="2">
    <source>
        <dbReference type="ARBA" id="ARBA00012962"/>
    </source>
</evidence>
<dbReference type="InterPro" id="IPR006151">
    <property type="entry name" value="Shikm_DH/Glu-tRNA_Rdtase"/>
</dbReference>
<feature type="binding site" evidence="8">
    <location>
        <position position="94"/>
    </location>
    <ligand>
        <name>shikimate</name>
        <dbReference type="ChEBI" id="CHEBI:36208"/>
    </ligand>
</feature>
<comment type="pathway">
    <text evidence="1 8">Metabolic intermediate biosynthesis; chorismate biosynthesis; chorismate from D-erythrose 4-phosphate and phosphoenolpyruvate: step 4/7.</text>
</comment>
<dbReference type="InterPro" id="IPR046346">
    <property type="entry name" value="Aminoacid_DH-like_N_sf"/>
</dbReference>
<dbReference type="InterPro" id="IPR036291">
    <property type="entry name" value="NAD(P)-bd_dom_sf"/>
</dbReference>
<dbReference type="Pfam" id="PF01488">
    <property type="entry name" value="Shikimate_DH"/>
    <property type="match status" value="1"/>
</dbReference>
<dbReference type="PANTHER" id="PTHR21089:SF1">
    <property type="entry name" value="BIFUNCTIONAL 3-DEHYDROQUINATE DEHYDRATASE_SHIKIMATE DEHYDROGENASE, CHLOROPLASTIC"/>
    <property type="match status" value="1"/>
</dbReference>
<evidence type="ECO:0000256" key="5">
    <source>
        <dbReference type="ARBA" id="ARBA00023002"/>
    </source>
</evidence>
<dbReference type="RefSeq" id="WP_271187246.1">
    <property type="nucleotide sequence ID" value="NZ_BSFE01000006.1"/>
</dbReference>
<feature type="binding site" evidence="8">
    <location>
        <position position="109"/>
    </location>
    <ligand>
        <name>shikimate</name>
        <dbReference type="ChEBI" id="CHEBI:36208"/>
    </ligand>
</feature>
<dbReference type="GO" id="GO:0008652">
    <property type="term" value="P:amino acid biosynthetic process"/>
    <property type="evidence" value="ECO:0007669"/>
    <property type="project" value="UniProtKB-KW"/>
</dbReference>
<dbReference type="Gene3D" id="3.40.50.10860">
    <property type="entry name" value="Leucine Dehydrogenase, chain A, domain 1"/>
    <property type="match status" value="1"/>
</dbReference>
<dbReference type="GO" id="GO:0019632">
    <property type="term" value="P:shikimate metabolic process"/>
    <property type="evidence" value="ECO:0007669"/>
    <property type="project" value="InterPro"/>
</dbReference>
<comment type="caution">
    <text evidence="12">The sequence shown here is derived from an EMBL/GenBank/DDBJ whole genome shotgun (WGS) entry which is preliminary data.</text>
</comment>
<dbReference type="CDD" id="cd01065">
    <property type="entry name" value="NAD_bind_Shikimate_DH"/>
    <property type="match status" value="1"/>
</dbReference>
<feature type="binding site" evidence="8">
    <location>
        <position position="245"/>
    </location>
    <ligand>
        <name>NADP(+)</name>
        <dbReference type="ChEBI" id="CHEBI:58349"/>
    </ligand>
</feature>
<dbReference type="NCBIfam" id="TIGR00507">
    <property type="entry name" value="aroE"/>
    <property type="match status" value="1"/>
</dbReference>
<sequence>MTDGLTGRAVFAGVAGDPVAHSLSPRLMGHWIRMLGLDAAYLPFAVPPSGFEAFVRGLARTQASGLNVTLPHKEAALALADRATPAAKAVGAANLLTFHPDGILADNSDAAGFLAALEPAEPDYASSTALVLGAGGAARALVHALVTSGVKNLLISNRTADRARALAAELAPDAGIVPWEDRDAALAEADIVVNATALGLKGENDLVMDWAKARSGAIVFDSVYTPLVTGFLAGARQAGLNTIDGLDMLIGQARPSFRAFFGHDAPADPPVRPVLLEALGARP</sequence>
<dbReference type="EC" id="1.1.1.25" evidence="2 8"/>
<comment type="similarity">
    <text evidence="8">Belongs to the shikimate dehydrogenase family.</text>
</comment>
<dbReference type="InterPro" id="IPR013708">
    <property type="entry name" value="Shikimate_DH-bd_N"/>
</dbReference>
<dbReference type="GO" id="GO:0004764">
    <property type="term" value="F:shikimate 3-dehydrogenase (NADP+) activity"/>
    <property type="evidence" value="ECO:0007669"/>
    <property type="project" value="UniProtKB-UniRule"/>
</dbReference>
<evidence type="ECO:0000256" key="1">
    <source>
        <dbReference type="ARBA" id="ARBA00004871"/>
    </source>
</evidence>
<keyword evidence="13" id="KW-1185">Reference proteome</keyword>
<evidence type="ECO:0000259" key="10">
    <source>
        <dbReference type="Pfam" id="PF08501"/>
    </source>
</evidence>
<dbReference type="HAMAP" id="MF_00222">
    <property type="entry name" value="Shikimate_DH_AroE"/>
    <property type="match status" value="1"/>
</dbReference>
<keyword evidence="6 8" id="KW-0057">Aromatic amino acid biosynthesis</keyword>
<name>A0A9W6MP78_9PROT</name>
<evidence type="ECO:0000256" key="4">
    <source>
        <dbReference type="ARBA" id="ARBA00022857"/>
    </source>
</evidence>
<dbReference type="SUPFAM" id="SSF53223">
    <property type="entry name" value="Aminoacid dehydrogenase-like, N-terminal domain"/>
    <property type="match status" value="1"/>
</dbReference>
<dbReference type="Proteomes" id="UP001143486">
    <property type="component" value="Unassembled WGS sequence"/>
</dbReference>
<keyword evidence="4 8" id="KW-0521">NADP</keyword>
<dbReference type="GO" id="GO:0050661">
    <property type="term" value="F:NADP binding"/>
    <property type="evidence" value="ECO:0007669"/>
    <property type="project" value="InterPro"/>
</dbReference>
<comment type="catalytic activity">
    <reaction evidence="7 8">
        <text>shikimate + NADP(+) = 3-dehydroshikimate + NADPH + H(+)</text>
        <dbReference type="Rhea" id="RHEA:17737"/>
        <dbReference type="ChEBI" id="CHEBI:15378"/>
        <dbReference type="ChEBI" id="CHEBI:16630"/>
        <dbReference type="ChEBI" id="CHEBI:36208"/>
        <dbReference type="ChEBI" id="CHEBI:57783"/>
        <dbReference type="ChEBI" id="CHEBI:58349"/>
        <dbReference type="EC" id="1.1.1.25"/>
    </reaction>
</comment>
<evidence type="ECO:0000256" key="6">
    <source>
        <dbReference type="ARBA" id="ARBA00023141"/>
    </source>
</evidence>
<dbReference type="GO" id="GO:0009073">
    <property type="term" value="P:aromatic amino acid family biosynthetic process"/>
    <property type="evidence" value="ECO:0007669"/>
    <property type="project" value="UniProtKB-KW"/>
</dbReference>
<protein>
    <recommendedName>
        <fullName evidence="2 8">Shikimate dehydrogenase (NADP(+))</fullName>
        <shortName evidence="8">SDH</shortName>
        <ecNumber evidence="2 8">1.1.1.25</ecNumber>
    </recommendedName>
</protein>
<dbReference type="PANTHER" id="PTHR21089">
    <property type="entry name" value="SHIKIMATE DEHYDROGENASE"/>
    <property type="match status" value="1"/>
</dbReference>
<feature type="binding site" evidence="8">
    <location>
        <position position="224"/>
    </location>
    <ligand>
        <name>shikimate</name>
        <dbReference type="ChEBI" id="CHEBI:36208"/>
    </ligand>
</feature>
<dbReference type="InterPro" id="IPR041121">
    <property type="entry name" value="SDH_C"/>
</dbReference>
<keyword evidence="5 8" id="KW-0560">Oxidoreductase</keyword>
<dbReference type="InterPro" id="IPR022893">
    <property type="entry name" value="Shikimate_DH_fam"/>
</dbReference>
<dbReference type="InterPro" id="IPR011342">
    <property type="entry name" value="Shikimate_DH"/>
</dbReference>
<gene>
    <name evidence="8 12" type="primary">aroE</name>
    <name evidence="12" type="ORF">GCM10017621_23960</name>
</gene>
<dbReference type="Gene3D" id="3.40.50.720">
    <property type="entry name" value="NAD(P)-binding Rossmann-like Domain"/>
    <property type="match status" value="1"/>
</dbReference>
<dbReference type="EMBL" id="BSFE01000006">
    <property type="protein sequence ID" value="GLK52888.1"/>
    <property type="molecule type" value="Genomic_DNA"/>
</dbReference>
<dbReference type="AlphaFoldDB" id="A0A9W6MP78"/>
<proteinExistence type="inferred from homology"/>
<evidence type="ECO:0000313" key="12">
    <source>
        <dbReference type="EMBL" id="GLK52888.1"/>
    </source>
</evidence>
<dbReference type="Pfam" id="PF18317">
    <property type="entry name" value="SDH_C"/>
    <property type="match status" value="1"/>
</dbReference>